<evidence type="ECO:0000256" key="4">
    <source>
        <dbReference type="SAM" id="MobiDB-lite"/>
    </source>
</evidence>
<dbReference type="GO" id="GO:0005737">
    <property type="term" value="C:cytoplasm"/>
    <property type="evidence" value="ECO:0007669"/>
    <property type="project" value="TreeGrafter"/>
</dbReference>
<dbReference type="GO" id="GO:0008270">
    <property type="term" value="F:zinc ion binding"/>
    <property type="evidence" value="ECO:0007669"/>
    <property type="project" value="UniProtKB-KW"/>
</dbReference>
<evidence type="ECO:0000313" key="7">
    <source>
        <dbReference type="Proteomes" id="UP001292094"/>
    </source>
</evidence>
<evidence type="ECO:0000256" key="2">
    <source>
        <dbReference type="ARBA" id="ARBA00022771"/>
    </source>
</evidence>
<feature type="compositionally biased region" description="Polar residues" evidence="4">
    <location>
        <begin position="427"/>
        <end position="437"/>
    </location>
</feature>
<name>A0AAE1P6R8_9EUCA</name>
<evidence type="ECO:0000259" key="5">
    <source>
        <dbReference type="Pfam" id="PF21362"/>
    </source>
</evidence>
<dbReference type="InterPro" id="IPR049548">
    <property type="entry name" value="Sina-like_RING"/>
</dbReference>
<feature type="compositionally biased region" description="Low complexity" evidence="4">
    <location>
        <begin position="446"/>
        <end position="459"/>
    </location>
</feature>
<sequence>MPGPLQRDASNDLALFESCEDVQEAWGGVVNGNFSDESLYHDCNKHFQTNTRTCSGSYQSQCVNGEEATKSTPSFSSSSSSHTQLTMATSSSHGQSDVVGMSELGCPVVKVSSDRHTPEDMELEDVVIEDDAVETINIPVVVEGSLSVDISKSLTRQKISSLQHGRTLSYADNEESQEAPTRRPRTHSHATDRMDSPGGPFTRPITRPETPKNGKVPPSAHRAIRVVRNPSYHIAVRDAAVASPQHTPNNQQQQADDSNTNQINKSCDSSPTRDAPPNTTTTTTMQTVMEDLQKVEISSLRLGSVGDEMTAYLSESLAANNMPRSVSFSGPESLSPDLLARPRGSISAGNSRSGSISQLASVLSSQHTTSTTTTHTRDKTSVSFVRGSAITRSFRRLFSPTSRSSQTASSSTSPPQKDDLWLDIPEPNTNTNSSDIKSPSRLRKISTNLSRRLSNRSTNKMATSPGSNGQYLFPNGATSPEDVSTLVEYDDLLKLFCCPGCQGFMTPPLYQCRKGHLVCNTCRFSLKQVCPICKQRFAENTNMMMEQVSELQSIKFTNNYMLILYDGSNT</sequence>
<feature type="compositionally biased region" description="Low complexity" evidence="4">
    <location>
        <begin position="71"/>
        <end position="81"/>
    </location>
</feature>
<proteinExistence type="predicted"/>
<feature type="region of interest" description="Disordered" evidence="4">
    <location>
        <begin position="68"/>
        <end position="99"/>
    </location>
</feature>
<dbReference type="Pfam" id="PF21362">
    <property type="entry name" value="Sina_RING"/>
    <property type="match status" value="1"/>
</dbReference>
<dbReference type="CDD" id="cd16571">
    <property type="entry name" value="RING-HC_SIAHs"/>
    <property type="match status" value="1"/>
</dbReference>
<feature type="compositionally biased region" description="Polar residues" evidence="4">
    <location>
        <begin position="82"/>
        <end position="95"/>
    </location>
</feature>
<feature type="compositionally biased region" description="Polar residues" evidence="4">
    <location>
        <begin position="347"/>
        <end position="360"/>
    </location>
</feature>
<dbReference type="AlphaFoldDB" id="A0AAE1P6R8"/>
<dbReference type="Proteomes" id="UP001292094">
    <property type="component" value="Unassembled WGS sequence"/>
</dbReference>
<protein>
    <recommendedName>
        <fullName evidence="5">E3 ubiquitin-protein ligase Sina-like RING finger domain-containing protein</fullName>
    </recommendedName>
</protein>
<dbReference type="InterPro" id="IPR004162">
    <property type="entry name" value="SINA-like_animal"/>
</dbReference>
<keyword evidence="1" id="KW-0479">Metal-binding</keyword>
<feature type="compositionally biased region" description="Polar residues" evidence="4">
    <location>
        <begin position="460"/>
        <end position="475"/>
    </location>
</feature>
<feature type="compositionally biased region" description="Low complexity" evidence="4">
    <location>
        <begin position="361"/>
        <end position="374"/>
    </location>
</feature>
<keyword evidence="3" id="KW-0862">Zinc</keyword>
<feature type="compositionally biased region" description="Polar residues" evidence="4">
    <location>
        <begin position="244"/>
        <end position="272"/>
    </location>
</feature>
<evidence type="ECO:0000313" key="6">
    <source>
        <dbReference type="EMBL" id="KAK4301857.1"/>
    </source>
</evidence>
<gene>
    <name evidence="6" type="ORF">Pmani_026032</name>
</gene>
<feature type="region of interest" description="Disordered" evidence="4">
    <location>
        <begin position="242"/>
        <end position="282"/>
    </location>
</feature>
<feature type="region of interest" description="Disordered" evidence="4">
    <location>
        <begin position="159"/>
        <end position="220"/>
    </location>
</feature>
<dbReference type="GO" id="GO:0043161">
    <property type="term" value="P:proteasome-mediated ubiquitin-dependent protein catabolic process"/>
    <property type="evidence" value="ECO:0007669"/>
    <property type="project" value="TreeGrafter"/>
</dbReference>
<comment type="caution">
    <text evidence="6">The sequence shown here is derived from an EMBL/GenBank/DDBJ whole genome shotgun (WGS) entry which is preliminary data.</text>
</comment>
<evidence type="ECO:0000256" key="3">
    <source>
        <dbReference type="ARBA" id="ARBA00022833"/>
    </source>
</evidence>
<dbReference type="GO" id="GO:0061630">
    <property type="term" value="F:ubiquitin protein ligase activity"/>
    <property type="evidence" value="ECO:0007669"/>
    <property type="project" value="TreeGrafter"/>
</dbReference>
<feature type="domain" description="E3 ubiquitin-protein ligase Sina-like RING finger" evidence="5">
    <location>
        <begin position="498"/>
        <end position="533"/>
    </location>
</feature>
<organism evidence="6 7">
    <name type="scientific">Petrolisthes manimaculis</name>
    <dbReference type="NCBI Taxonomy" id="1843537"/>
    <lineage>
        <taxon>Eukaryota</taxon>
        <taxon>Metazoa</taxon>
        <taxon>Ecdysozoa</taxon>
        <taxon>Arthropoda</taxon>
        <taxon>Crustacea</taxon>
        <taxon>Multicrustacea</taxon>
        <taxon>Malacostraca</taxon>
        <taxon>Eumalacostraca</taxon>
        <taxon>Eucarida</taxon>
        <taxon>Decapoda</taxon>
        <taxon>Pleocyemata</taxon>
        <taxon>Anomura</taxon>
        <taxon>Galatheoidea</taxon>
        <taxon>Porcellanidae</taxon>
        <taxon>Petrolisthes</taxon>
    </lineage>
</organism>
<evidence type="ECO:0000256" key="1">
    <source>
        <dbReference type="ARBA" id="ARBA00022723"/>
    </source>
</evidence>
<feature type="region of interest" description="Disordered" evidence="4">
    <location>
        <begin position="324"/>
        <end position="475"/>
    </location>
</feature>
<accession>A0AAE1P6R8</accession>
<reference evidence="6" key="1">
    <citation type="submission" date="2023-11" db="EMBL/GenBank/DDBJ databases">
        <title>Genome assemblies of two species of porcelain crab, Petrolisthes cinctipes and Petrolisthes manimaculis (Anomura: Porcellanidae).</title>
        <authorList>
            <person name="Angst P."/>
        </authorList>
    </citation>
    <scope>NUCLEOTIDE SEQUENCE</scope>
    <source>
        <strain evidence="6">PB745_02</strain>
        <tissue evidence="6">Gill</tissue>
    </source>
</reference>
<dbReference type="EMBL" id="JAWZYT010002817">
    <property type="protein sequence ID" value="KAK4301857.1"/>
    <property type="molecule type" value="Genomic_DNA"/>
</dbReference>
<dbReference type="PANTHER" id="PTHR45877">
    <property type="entry name" value="E3 UBIQUITIN-PROTEIN LIGASE SIAH2"/>
    <property type="match status" value="1"/>
</dbReference>
<keyword evidence="2" id="KW-0863">Zinc-finger</keyword>
<dbReference type="PANTHER" id="PTHR45877:SF3">
    <property type="entry name" value="E3 UBIQUITIN-PROTEIN LIGASE"/>
    <property type="match status" value="1"/>
</dbReference>
<feature type="compositionally biased region" description="Low complexity" evidence="4">
    <location>
        <begin position="399"/>
        <end position="415"/>
    </location>
</feature>
<keyword evidence="7" id="KW-1185">Reference proteome</keyword>
<dbReference type="GO" id="GO:0031624">
    <property type="term" value="F:ubiquitin conjugating enzyme binding"/>
    <property type="evidence" value="ECO:0007669"/>
    <property type="project" value="TreeGrafter"/>
</dbReference>